<sequence>MRERVLRVLLTTGLVLGVIASCVVSTVSGQTFRSDEDASGAAAQAELAIDPLLEIRQHFIRALPPGWWASEPERFLGGYQVTVNIPSNWAGNPRSAMMDLCPPRQSPIWRSTDRVFIEPRYRNLSTAGFECRL</sequence>
<reference evidence="1 2" key="1">
    <citation type="submission" date="2024-03" db="EMBL/GenBank/DDBJ databases">
        <title>High-quality draft genome sequencing of Tistrella sp. BH-R2-4.</title>
        <authorList>
            <person name="Dong C."/>
        </authorList>
    </citation>
    <scope>NUCLEOTIDE SEQUENCE [LARGE SCALE GENOMIC DNA]</scope>
    <source>
        <strain evidence="1 2">BH-R2-4</strain>
    </source>
</reference>
<keyword evidence="2" id="KW-1185">Reference proteome</keyword>
<gene>
    <name evidence="1" type="ORF">WG926_03210</name>
</gene>
<dbReference type="EMBL" id="JBBKTW010000001">
    <property type="protein sequence ID" value="MEN2987297.1"/>
    <property type="molecule type" value="Genomic_DNA"/>
</dbReference>
<proteinExistence type="predicted"/>
<evidence type="ECO:0000313" key="2">
    <source>
        <dbReference type="Proteomes" id="UP001413721"/>
    </source>
</evidence>
<evidence type="ECO:0000313" key="1">
    <source>
        <dbReference type="EMBL" id="MEN2987297.1"/>
    </source>
</evidence>
<organism evidence="1 2">
    <name type="scientific">Tistrella arctica</name>
    <dbReference type="NCBI Taxonomy" id="3133430"/>
    <lineage>
        <taxon>Bacteria</taxon>
        <taxon>Pseudomonadati</taxon>
        <taxon>Pseudomonadota</taxon>
        <taxon>Alphaproteobacteria</taxon>
        <taxon>Geminicoccales</taxon>
        <taxon>Geminicoccaceae</taxon>
        <taxon>Tistrella</taxon>
    </lineage>
</organism>
<protein>
    <submittedName>
        <fullName evidence="1">Uncharacterized protein</fullName>
    </submittedName>
</protein>
<accession>A0ABU9YET3</accession>
<comment type="caution">
    <text evidence="1">The sequence shown here is derived from an EMBL/GenBank/DDBJ whole genome shotgun (WGS) entry which is preliminary data.</text>
</comment>
<dbReference type="PROSITE" id="PS51257">
    <property type="entry name" value="PROKAR_LIPOPROTEIN"/>
    <property type="match status" value="1"/>
</dbReference>
<dbReference type="RefSeq" id="WP_345931578.1">
    <property type="nucleotide sequence ID" value="NZ_JBBKTV010000001.1"/>
</dbReference>
<name>A0ABU9YET3_9PROT</name>
<dbReference type="Proteomes" id="UP001413721">
    <property type="component" value="Unassembled WGS sequence"/>
</dbReference>